<protein>
    <recommendedName>
        <fullName evidence="1">CdiI C-terminal domain-containing protein</fullName>
    </recommendedName>
</protein>
<dbReference type="Proteomes" id="UP000464378">
    <property type="component" value="Chromosome"/>
</dbReference>
<dbReference type="EMBL" id="LR586016">
    <property type="protein sequence ID" value="VIP00797.1"/>
    <property type="molecule type" value="Genomic_DNA"/>
</dbReference>
<reference evidence="2" key="1">
    <citation type="submission" date="2019-04" db="EMBL/GenBank/DDBJ databases">
        <authorList>
            <consortium name="Science for Life Laboratories"/>
        </authorList>
    </citation>
    <scope>NUCLEOTIDE SEQUENCE</scope>
    <source>
        <strain evidence="2">MBLW1</strain>
    </source>
</reference>
<evidence type="ECO:0000259" key="1">
    <source>
        <dbReference type="Pfam" id="PF18228"/>
    </source>
</evidence>
<organism evidence="2">
    <name type="scientific">Tuwongella immobilis</name>
    <dbReference type="NCBI Taxonomy" id="692036"/>
    <lineage>
        <taxon>Bacteria</taxon>
        <taxon>Pseudomonadati</taxon>
        <taxon>Planctomycetota</taxon>
        <taxon>Planctomycetia</taxon>
        <taxon>Gemmatales</taxon>
        <taxon>Gemmataceae</taxon>
        <taxon>Tuwongella</taxon>
    </lineage>
</organism>
<dbReference type="InterPro" id="IPR053755">
    <property type="entry name" value="CDI_immunity_sf"/>
</dbReference>
<name>A0A6C2YHA6_9BACT</name>
<dbReference type="RefSeq" id="WP_162655972.1">
    <property type="nucleotide sequence ID" value="NZ_LR593887.1"/>
</dbReference>
<keyword evidence="3" id="KW-1185">Reference proteome</keyword>
<dbReference type="EMBL" id="LR593887">
    <property type="protein sequence ID" value="VTR97012.1"/>
    <property type="molecule type" value="Genomic_DNA"/>
</dbReference>
<proteinExistence type="predicted"/>
<dbReference type="KEGG" id="tim:GMBLW1_31630"/>
<sequence length="153" mass="17072">MTLSIHVDTVQTSGPTGPLVDVHFFFNEEYEKCSVPVGYWSRSDYVRHWIAALSHVIETRTPGALVTSIHDPAFAANLVAWVAYPLSDGVVKVQQRFLLHNVYVHDRTGIRHDMLPSRGGLSSDIEPVSEWTVSLDDLAEARTKLSRIIDGSE</sequence>
<dbReference type="Gene3D" id="3.30.2450.20">
    <property type="match status" value="1"/>
</dbReference>
<dbReference type="InterPro" id="IPR040509">
    <property type="entry name" value="CdiI_C"/>
</dbReference>
<gene>
    <name evidence="2" type="ORF">GMBLW1_31630</name>
</gene>
<accession>A0A6C2YHA6</accession>
<feature type="domain" description="CdiI C-terminal" evidence="1">
    <location>
        <begin position="36"/>
        <end position="139"/>
    </location>
</feature>
<dbReference type="Pfam" id="PF18228">
    <property type="entry name" value="CdiI_N"/>
    <property type="match status" value="1"/>
</dbReference>
<dbReference type="InParanoid" id="A0A6C2YHA6"/>
<evidence type="ECO:0000313" key="3">
    <source>
        <dbReference type="Proteomes" id="UP000464378"/>
    </source>
</evidence>
<dbReference type="AlphaFoldDB" id="A0A6C2YHA6"/>
<evidence type="ECO:0000313" key="2">
    <source>
        <dbReference type="EMBL" id="VIP00797.1"/>
    </source>
</evidence>